<dbReference type="InterPro" id="IPR002099">
    <property type="entry name" value="MutL/Mlh/PMS"/>
</dbReference>
<feature type="compositionally biased region" description="Low complexity" evidence="3">
    <location>
        <begin position="483"/>
        <end position="494"/>
    </location>
</feature>
<name>A0A1S2XYN7_CICAR</name>
<comment type="similarity">
    <text evidence="1">Belongs to the DNA mismatch repair MutL/HexB family.</text>
</comment>
<dbReference type="SMART" id="SM01340">
    <property type="entry name" value="DNA_mis_repair"/>
    <property type="match status" value="1"/>
</dbReference>
<dbReference type="RefSeq" id="XP_004495972.1">
    <property type="nucleotide sequence ID" value="XM_004495915.3"/>
</dbReference>
<proteinExistence type="inferred from homology"/>
<dbReference type="SUPFAM" id="SSF55874">
    <property type="entry name" value="ATPase domain of HSP90 chaperone/DNA topoisomerase II/histidine kinase"/>
    <property type="match status" value="1"/>
</dbReference>
<evidence type="ECO:0000256" key="3">
    <source>
        <dbReference type="SAM" id="MobiDB-lite"/>
    </source>
</evidence>
<dbReference type="Proteomes" id="UP000087171">
    <property type="component" value="Chromosome Ca4"/>
</dbReference>
<dbReference type="OrthoDB" id="10254304at2759"/>
<feature type="domain" description="DNA mismatch repair protein S5" evidence="5">
    <location>
        <begin position="220"/>
        <end position="340"/>
    </location>
</feature>
<feature type="compositionally biased region" description="Basic and acidic residues" evidence="3">
    <location>
        <begin position="593"/>
        <end position="610"/>
    </location>
</feature>
<reference evidence="7" key="2">
    <citation type="submission" date="2025-08" db="UniProtKB">
        <authorList>
            <consortium name="RefSeq"/>
        </authorList>
    </citation>
    <scope>IDENTIFICATION</scope>
    <source>
        <tissue evidence="7">Etiolated seedlings</tissue>
    </source>
</reference>
<feature type="compositionally biased region" description="Polar residues" evidence="3">
    <location>
        <begin position="471"/>
        <end position="482"/>
    </location>
</feature>
<evidence type="ECO:0000259" key="5">
    <source>
        <dbReference type="SMART" id="SM01340"/>
    </source>
</evidence>
<dbReference type="InterPro" id="IPR020568">
    <property type="entry name" value="Ribosomal_Su5_D2-typ_SF"/>
</dbReference>
<dbReference type="InterPro" id="IPR014762">
    <property type="entry name" value="DNA_mismatch_repair_CS"/>
</dbReference>
<dbReference type="PANTHER" id="PTHR10073:SF52">
    <property type="entry name" value="MISMATCH REPAIR ENDONUCLEASE PMS2"/>
    <property type="match status" value="1"/>
</dbReference>
<dbReference type="InterPro" id="IPR014721">
    <property type="entry name" value="Ribsml_uS5_D2-typ_fold_subgr"/>
</dbReference>
<dbReference type="Pfam" id="PF01119">
    <property type="entry name" value="DNA_mis_repair"/>
    <property type="match status" value="1"/>
</dbReference>
<dbReference type="PaxDb" id="3827-XP_004495972.1"/>
<feature type="compositionally biased region" description="Polar residues" evidence="3">
    <location>
        <begin position="613"/>
        <end position="624"/>
    </location>
</feature>
<evidence type="ECO:0000313" key="6">
    <source>
        <dbReference type="Proteomes" id="UP000087171"/>
    </source>
</evidence>
<dbReference type="Gene3D" id="3.30.1370.100">
    <property type="entry name" value="MutL, C-terminal domain, regulatory subdomain"/>
    <property type="match status" value="1"/>
</dbReference>
<dbReference type="GO" id="GO:0032389">
    <property type="term" value="C:MutLalpha complex"/>
    <property type="evidence" value="ECO:0007669"/>
    <property type="project" value="TreeGrafter"/>
</dbReference>
<dbReference type="GeneID" id="101497606"/>
<evidence type="ECO:0000256" key="1">
    <source>
        <dbReference type="ARBA" id="ARBA00006082"/>
    </source>
</evidence>
<dbReference type="InterPro" id="IPR037198">
    <property type="entry name" value="MutL_C_sf"/>
</dbReference>
<dbReference type="FunFam" id="3.30.230.10:FF:000054">
    <property type="entry name" value="DNA mismatch repair protein PMS1"/>
    <property type="match status" value="1"/>
</dbReference>
<dbReference type="Gene3D" id="3.30.1540.20">
    <property type="entry name" value="MutL, C-terminal domain, dimerisation subdomain"/>
    <property type="match status" value="1"/>
</dbReference>
<dbReference type="GO" id="GO:0030983">
    <property type="term" value="F:mismatched DNA binding"/>
    <property type="evidence" value="ECO:0007669"/>
    <property type="project" value="InterPro"/>
</dbReference>
<keyword evidence="2" id="KW-0227">DNA damage</keyword>
<dbReference type="InterPro" id="IPR036890">
    <property type="entry name" value="HATPase_C_sf"/>
</dbReference>
<protein>
    <submittedName>
        <fullName evidence="7">DNA mismatch repair protein PMS1</fullName>
    </submittedName>
</protein>
<dbReference type="FunFam" id="3.30.565.10:FF:000014">
    <property type="entry name" value="Mismatch repair endonuclease pms1, putative"/>
    <property type="match status" value="1"/>
</dbReference>
<dbReference type="GO" id="GO:0005524">
    <property type="term" value="F:ATP binding"/>
    <property type="evidence" value="ECO:0007669"/>
    <property type="project" value="InterPro"/>
</dbReference>
<dbReference type="InterPro" id="IPR014790">
    <property type="entry name" value="MutL_C"/>
</dbReference>
<dbReference type="SMART" id="SM00853">
    <property type="entry name" value="MutL_C"/>
    <property type="match status" value="1"/>
</dbReference>
<accession>A0A1S2XYN7</accession>
<evidence type="ECO:0000313" key="7">
    <source>
        <dbReference type="RefSeq" id="XP_004495972.1"/>
    </source>
</evidence>
<feature type="domain" description="MutL C-terminal dimerisation" evidence="4">
    <location>
        <begin position="733"/>
        <end position="892"/>
    </location>
</feature>
<dbReference type="NCBIfam" id="TIGR00585">
    <property type="entry name" value="mutl"/>
    <property type="match status" value="1"/>
</dbReference>
<dbReference type="GO" id="GO:0016887">
    <property type="term" value="F:ATP hydrolysis activity"/>
    <property type="evidence" value="ECO:0007669"/>
    <property type="project" value="InterPro"/>
</dbReference>
<gene>
    <name evidence="7" type="primary">LOC101497606</name>
</gene>
<evidence type="ECO:0000256" key="2">
    <source>
        <dbReference type="ARBA" id="ARBA00022763"/>
    </source>
</evidence>
<dbReference type="InterPro" id="IPR038973">
    <property type="entry name" value="MutL/Mlh/Pms-like"/>
</dbReference>
<dbReference type="InterPro" id="IPR042120">
    <property type="entry name" value="MutL_C_dimsub"/>
</dbReference>
<dbReference type="STRING" id="3827.A0A1S2XYN7"/>
<dbReference type="AlphaFoldDB" id="A0A1S2XYN7"/>
<dbReference type="Pfam" id="PF08676">
    <property type="entry name" value="MutL_C"/>
    <property type="match status" value="1"/>
</dbReference>
<dbReference type="InterPro" id="IPR013507">
    <property type="entry name" value="DNA_mismatch_S5_2-like"/>
</dbReference>
<dbReference type="CDD" id="cd03484">
    <property type="entry name" value="MutL_Trans_hPMS_2_like"/>
    <property type="match status" value="1"/>
</dbReference>
<dbReference type="PANTHER" id="PTHR10073">
    <property type="entry name" value="DNA MISMATCH REPAIR PROTEIN MLH, PMS, MUTL"/>
    <property type="match status" value="1"/>
</dbReference>
<keyword evidence="6" id="KW-1185">Reference proteome</keyword>
<sequence>MPVESQVIKPIAKGIVHRICAGQVILDLSSAIKELVENSLDAGATSIEIALKDFGEEWFQVIDNGSGISPNSFKVLALKHHTSKLSEFHDLQSLTTFGFRGEALSSLCALGNLTVETRTVNEPVATHLSFDHSGVLLAEKKTARQIGTTVTVKKLFSNLPVRSKEFKRNIRKEYGKLVSLLNAYALIAKGVRFGCTNTTGKNARSVVLKTQGSDSLKDNIITVLGMNTFNCLEPMALCISESCKVDGFLSKPGQGNGRNLGDRQYFFVNGRPVDMPKVSKLVNELYRSANSKQYPIAIFNFTVPTKVYDVNVTPDKRKIFFSEETSLLQALREGLQQIYSPNGACYAVNEFMQPAVKEDCFELSSPQKKSPIVKKTESLNGVIPQEEHYTEYNIGSISQDENNINCNNNSISHDKNNETCITDSKNASESADDGLFSHVEEELIRESGEDLMGQEFTLRAHNTLKGDKSGRQPTCTHSASRTSENSGSSNKYSSQPPKHVQLTLNNFVAVSKRKRDDIITALSEVPVLRNQASHCRLKTANTETDDLITRSSLHLMDQINETSKPSEIEYLQQLDPDSITHKSENTVSFSDDSTDREPNTKLHQEDKTHLADTASTTPSTNDLINTTEHVLVSDSPIRSLPVRLDSPKSSGQKMFSNMQFSFQDLKSKREKILSLMQSSQYRYGKAIGKRHYMAATMELSQPEIEQQKERVLAAAATELERLFKKEDFSRMKVIGQFNLGFIIGKLDQDLFIVDQHAADEKYNFECLSQSTILSQQPLLRPIRLELSPEEEIVASIHMDIIRKNGFTLEEDQNAPPGCRYKLKSVPYSKNIMFGVEDVKELISTLSDGDGHGECSIIGSYKQDSLDSICPPRVRAMLASRACRSSIMIGDALGRNEMHKILEHLAELKSPWNCPHGRPTMRHLADLTKIHKRSELTMQM</sequence>
<organism evidence="6 7">
    <name type="scientific">Cicer arietinum</name>
    <name type="common">Chickpea</name>
    <name type="synonym">Garbanzo</name>
    <dbReference type="NCBI Taxonomy" id="3827"/>
    <lineage>
        <taxon>Eukaryota</taxon>
        <taxon>Viridiplantae</taxon>
        <taxon>Streptophyta</taxon>
        <taxon>Embryophyta</taxon>
        <taxon>Tracheophyta</taxon>
        <taxon>Spermatophyta</taxon>
        <taxon>Magnoliopsida</taxon>
        <taxon>eudicotyledons</taxon>
        <taxon>Gunneridae</taxon>
        <taxon>Pentapetalae</taxon>
        <taxon>rosids</taxon>
        <taxon>fabids</taxon>
        <taxon>Fabales</taxon>
        <taxon>Fabaceae</taxon>
        <taxon>Papilionoideae</taxon>
        <taxon>50 kb inversion clade</taxon>
        <taxon>NPAAA clade</taxon>
        <taxon>Hologalegina</taxon>
        <taxon>IRL clade</taxon>
        <taxon>Cicereae</taxon>
        <taxon>Cicer</taxon>
    </lineage>
</organism>
<dbReference type="KEGG" id="cam:101497606"/>
<dbReference type="SUPFAM" id="SSF54211">
    <property type="entry name" value="Ribosomal protein S5 domain 2-like"/>
    <property type="match status" value="1"/>
</dbReference>
<dbReference type="Gene3D" id="3.30.230.10">
    <property type="match status" value="1"/>
</dbReference>
<dbReference type="CDD" id="cd16926">
    <property type="entry name" value="HATPase_MutL-MLH-PMS-like"/>
    <property type="match status" value="1"/>
</dbReference>
<dbReference type="FunFam" id="3.30.1370.100:FF:000001">
    <property type="entry name" value="Mismatch repair endonuclease pms1, putative"/>
    <property type="match status" value="1"/>
</dbReference>
<dbReference type="PROSITE" id="PS00058">
    <property type="entry name" value="DNA_MISMATCH_REPAIR_1"/>
    <property type="match status" value="1"/>
</dbReference>
<dbReference type="Gene3D" id="3.30.565.10">
    <property type="entry name" value="Histidine kinase-like ATPase, C-terminal domain"/>
    <property type="match status" value="1"/>
</dbReference>
<evidence type="ECO:0000259" key="4">
    <source>
        <dbReference type="SMART" id="SM00853"/>
    </source>
</evidence>
<dbReference type="InterPro" id="IPR042121">
    <property type="entry name" value="MutL_C_regsub"/>
</dbReference>
<reference evidence="6" key="1">
    <citation type="journal article" date="2013" name="Nat. Biotechnol.">
        <title>Draft genome sequence of chickpea (Cicer arietinum) provides a resource for trait improvement.</title>
        <authorList>
            <person name="Varshney R.K."/>
            <person name="Song C."/>
            <person name="Saxena R.K."/>
            <person name="Azam S."/>
            <person name="Yu S."/>
            <person name="Sharpe A.G."/>
            <person name="Cannon S."/>
            <person name="Baek J."/>
            <person name="Rosen B.D."/>
            <person name="Tar'an B."/>
            <person name="Millan T."/>
            <person name="Zhang X."/>
            <person name="Ramsay L.D."/>
            <person name="Iwata A."/>
            <person name="Wang Y."/>
            <person name="Nelson W."/>
            <person name="Farmer A.D."/>
            <person name="Gaur P.M."/>
            <person name="Soderlund C."/>
            <person name="Penmetsa R.V."/>
            <person name="Xu C."/>
            <person name="Bharti A.K."/>
            <person name="He W."/>
            <person name="Winter P."/>
            <person name="Zhao S."/>
            <person name="Hane J.K."/>
            <person name="Carrasquilla-Garcia N."/>
            <person name="Condie J.A."/>
            <person name="Upadhyaya H.D."/>
            <person name="Luo M.C."/>
            <person name="Thudi M."/>
            <person name="Gowda C.L."/>
            <person name="Singh N.P."/>
            <person name="Lichtenzveig J."/>
            <person name="Gali K.K."/>
            <person name="Rubio J."/>
            <person name="Nadarajan N."/>
            <person name="Dolezel J."/>
            <person name="Bansal K.C."/>
            <person name="Xu X."/>
            <person name="Edwards D."/>
            <person name="Zhang G."/>
            <person name="Kahl G."/>
            <person name="Gil J."/>
            <person name="Singh K.B."/>
            <person name="Datta S.K."/>
            <person name="Jackson S.A."/>
            <person name="Wang J."/>
            <person name="Cook D.R."/>
        </authorList>
    </citation>
    <scope>NUCLEOTIDE SEQUENCE [LARGE SCALE GENOMIC DNA]</scope>
    <source>
        <strain evidence="6">cv. CDC Frontier</strain>
    </source>
</reference>
<dbReference type="GO" id="GO:0140664">
    <property type="term" value="F:ATP-dependent DNA damage sensor activity"/>
    <property type="evidence" value="ECO:0007669"/>
    <property type="project" value="InterPro"/>
</dbReference>
<dbReference type="GO" id="GO:0006298">
    <property type="term" value="P:mismatch repair"/>
    <property type="evidence" value="ECO:0007669"/>
    <property type="project" value="InterPro"/>
</dbReference>
<dbReference type="SUPFAM" id="SSF118116">
    <property type="entry name" value="DNA mismatch repair protein MutL"/>
    <property type="match status" value="1"/>
</dbReference>
<dbReference type="eggNOG" id="KOG1978">
    <property type="taxonomic scope" value="Eukaryota"/>
</dbReference>
<dbReference type="Pfam" id="PF13589">
    <property type="entry name" value="HATPase_c_3"/>
    <property type="match status" value="1"/>
</dbReference>
<feature type="region of interest" description="Disordered" evidence="3">
    <location>
        <begin position="463"/>
        <end position="498"/>
    </location>
</feature>
<feature type="region of interest" description="Disordered" evidence="3">
    <location>
        <begin position="575"/>
        <end position="624"/>
    </location>
</feature>